<dbReference type="FunFam" id="1.10.3210.10:FF:000001">
    <property type="entry name" value="GTP pyrophosphokinase RelA"/>
    <property type="match status" value="1"/>
</dbReference>
<dbReference type="NCBIfam" id="TIGR00691">
    <property type="entry name" value="spoT_relA"/>
    <property type="match status" value="1"/>
</dbReference>
<dbReference type="PANTHER" id="PTHR21262">
    <property type="entry name" value="GUANOSINE-3',5'-BIS DIPHOSPHATE 3'-PYROPHOSPHOHYDROLASE"/>
    <property type="match status" value="1"/>
</dbReference>
<organism evidence="6 7">
    <name type="scientific">Candidatus Wolfebacteria bacterium CG10_big_fil_rev_8_21_14_0_10_31_9</name>
    <dbReference type="NCBI Taxonomy" id="1975070"/>
    <lineage>
        <taxon>Bacteria</taxon>
        <taxon>Candidatus Wolfeibacteriota</taxon>
    </lineage>
</organism>
<dbReference type="InterPro" id="IPR002912">
    <property type="entry name" value="ACT_dom"/>
</dbReference>
<dbReference type="InterPro" id="IPR033655">
    <property type="entry name" value="TGS_RelA/SpoT"/>
</dbReference>
<dbReference type="SMART" id="SM00954">
    <property type="entry name" value="RelA_SpoT"/>
    <property type="match status" value="1"/>
</dbReference>
<dbReference type="FunFam" id="3.10.20.30:FF:000002">
    <property type="entry name" value="GTP pyrophosphokinase (RelA/SpoT)"/>
    <property type="match status" value="1"/>
</dbReference>
<dbReference type="CDD" id="cd05399">
    <property type="entry name" value="NT_Rel-Spo_like"/>
    <property type="match status" value="1"/>
</dbReference>
<gene>
    <name evidence="6" type="ORF">COV23_00135</name>
</gene>
<dbReference type="SUPFAM" id="SSF55021">
    <property type="entry name" value="ACT-like"/>
    <property type="match status" value="1"/>
</dbReference>
<evidence type="ECO:0000256" key="2">
    <source>
        <dbReference type="RuleBase" id="RU003847"/>
    </source>
</evidence>
<dbReference type="PROSITE" id="PS51671">
    <property type="entry name" value="ACT"/>
    <property type="match status" value="1"/>
</dbReference>
<dbReference type="InterPro" id="IPR007685">
    <property type="entry name" value="RelA_SpoT"/>
</dbReference>
<comment type="similarity">
    <text evidence="2">Belongs to the relA/spoT family.</text>
</comment>
<dbReference type="PROSITE" id="PS51831">
    <property type="entry name" value="HD"/>
    <property type="match status" value="1"/>
</dbReference>
<evidence type="ECO:0000313" key="6">
    <source>
        <dbReference type="EMBL" id="PIR44370.1"/>
    </source>
</evidence>
<feature type="domain" description="HD" evidence="4">
    <location>
        <begin position="37"/>
        <end position="142"/>
    </location>
</feature>
<dbReference type="InterPro" id="IPR043519">
    <property type="entry name" value="NT_sf"/>
</dbReference>
<evidence type="ECO:0000313" key="7">
    <source>
        <dbReference type="Proteomes" id="UP000231602"/>
    </source>
</evidence>
<dbReference type="SUPFAM" id="SSF109604">
    <property type="entry name" value="HD-domain/PDEase-like"/>
    <property type="match status" value="1"/>
</dbReference>
<dbReference type="InterPro" id="IPR012676">
    <property type="entry name" value="TGS-like"/>
</dbReference>
<sequence>MKNQRALSDTDKNLIKKAYEYSQKAHTGQKRGTGELYFSHPYETAIKLAEWNLDTATVVAGLLHDVVEDTEKSIEDIKNDFGEEVAFIVNGVTKLGKLKYREASDKNDKKDLLAENLRKMILALSQDLRVVFVKLADRLHNMKTLTGVALAKRKRIALETTDIYSPLAYRLGMQSLAGELEDLAFPHIHPDEYKWILSNIKDQYDAQVKYLEKVKPIVAEALRKNNIFPVKIDYRAKRISSLYKKLHKQGVNFKQIYDLVAFRIIVNTIEECYAALGIIHQLCPPLPGKIKDYISLPKPNGYKSLHTTVFCLNKKITEFQIRTLEMHREAENGIAANWAYSQAKNSKNYLENKAVFANKKELQWVEQLKNWQKDFTDPKEFLKSLKVDFFQDRVFAITPNGEVIDLPAGSTPVDFAYNIHTQIGDQCIGARINSKIVPLDYTIQSGDMVEILTQKSKKPSESWMEFVKTGIAKRCIRASNKNKKGSLLLKDPLQTEIKIAASDRIGLLKDISTVISRSHINISRLNVPKTTALPIIRVICDTMNKERIEKLILKLKNIEGVKEITYRHVQ</sequence>
<dbReference type="SMART" id="SM00471">
    <property type="entry name" value="HDc"/>
    <property type="match status" value="1"/>
</dbReference>
<dbReference type="Pfam" id="PF13291">
    <property type="entry name" value="ACT_4"/>
    <property type="match status" value="1"/>
</dbReference>
<dbReference type="PANTHER" id="PTHR21262:SF31">
    <property type="entry name" value="GTP PYROPHOSPHOKINASE"/>
    <property type="match status" value="1"/>
</dbReference>
<evidence type="ECO:0000259" key="5">
    <source>
        <dbReference type="PROSITE" id="PS51880"/>
    </source>
</evidence>
<feature type="domain" description="TGS" evidence="5">
    <location>
        <begin position="392"/>
        <end position="453"/>
    </location>
</feature>
<dbReference type="Gene3D" id="1.10.3210.10">
    <property type="entry name" value="Hypothetical protein af1432"/>
    <property type="match status" value="1"/>
</dbReference>
<evidence type="ECO:0000259" key="4">
    <source>
        <dbReference type="PROSITE" id="PS51831"/>
    </source>
</evidence>
<accession>A0A2H0RD51</accession>
<dbReference type="Gene3D" id="3.30.460.10">
    <property type="entry name" value="Beta Polymerase, domain 2"/>
    <property type="match status" value="1"/>
</dbReference>
<evidence type="ECO:0000256" key="1">
    <source>
        <dbReference type="ARBA" id="ARBA00025704"/>
    </source>
</evidence>
<dbReference type="InterPro" id="IPR006674">
    <property type="entry name" value="HD_domain"/>
</dbReference>
<evidence type="ECO:0000259" key="3">
    <source>
        <dbReference type="PROSITE" id="PS51671"/>
    </source>
</evidence>
<dbReference type="SUPFAM" id="SSF81301">
    <property type="entry name" value="Nucleotidyltransferase"/>
    <property type="match status" value="1"/>
</dbReference>
<dbReference type="InterPro" id="IPR012675">
    <property type="entry name" value="Beta-grasp_dom_sf"/>
</dbReference>
<evidence type="ECO:0008006" key="8">
    <source>
        <dbReference type="Google" id="ProtNLM"/>
    </source>
</evidence>
<dbReference type="SUPFAM" id="SSF81271">
    <property type="entry name" value="TGS-like"/>
    <property type="match status" value="1"/>
</dbReference>
<dbReference type="GO" id="GO:0015969">
    <property type="term" value="P:guanosine tetraphosphate metabolic process"/>
    <property type="evidence" value="ECO:0007669"/>
    <property type="project" value="InterPro"/>
</dbReference>
<dbReference type="Proteomes" id="UP000231602">
    <property type="component" value="Unassembled WGS sequence"/>
</dbReference>
<dbReference type="Gene3D" id="3.30.70.260">
    <property type="match status" value="1"/>
</dbReference>
<dbReference type="InterPro" id="IPR004095">
    <property type="entry name" value="TGS"/>
</dbReference>
<dbReference type="CDD" id="cd04876">
    <property type="entry name" value="ACT_RelA-SpoT"/>
    <property type="match status" value="1"/>
</dbReference>
<dbReference type="AlphaFoldDB" id="A0A2H0RD51"/>
<dbReference type="EMBL" id="PCXV01000006">
    <property type="protein sequence ID" value="PIR44370.1"/>
    <property type="molecule type" value="Genomic_DNA"/>
</dbReference>
<comment type="caution">
    <text evidence="6">The sequence shown here is derived from an EMBL/GenBank/DDBJ whole genome shotgun (WGS) entry which is preliminary data.</text>
</comment>
<dbReference type="Pfam" id="PF13328">
    <property type="entry name" value="HD_4"/>
    <property type="match status" value="1"/>
</dbReference>
<comment type="pathway">
    <text evidence="1">Purine metabolism.</text>
</comment>
<name>A0A2H0RD51_9BACT</name>
<feature type="domain" description="ACT" evidence="3">
    <location>
        <begin position="496"/>
        <end position="569"/>
    </location>
</feature>
<dbReference type="GO" id="GO:0005886">
    <property type="term" value="C:plasma membrane"/>
    <property type="evidence" value="ECO:0007669"/>
    <property type="project" value="TreeGrafter"/>
</dbReference>
<dbReference type="PROSITE" id="PS51880">
    <property type="entry name" value="TGS"/>
    <property type="match status" value="1"/>
</dbReference>
<dbReference type="InterPro" id="IPR003607">
    <property type="entry name" value="HD/PDEase_dom"/>
</dbReference>
<proteinExistence type="inferred from homology"/>
<dbReference type="Gene3D" id="3.10.20.30">
    <property type="match status" value="1"/>
</dbReference>
<dbReference type="InterPro" id="IPR045865">
    <property type="entry name" value="ACT-like_dom_sf"/>
</dbReference>
<dbReference type="CDD" id="cd01668">
    <property type="entry name" value="TGS_RSH"/>
    <property type="match status" value="1"/>
</dbReference>
<protein>
    <recommendedName>
        <fullName evidence="8">(P)ppGpp synthetase</fullName>
    </recommendedName>
</protein>
<dbReference type="Pfam" id="PF04607">
    <property type="entry name" value="RelA_SpoT"/>
    <property type="match status" value="1"/>
</dbReference>
<reference evidence="6 7" key="1">
    <citation type="submission" date="2017-09" db="EMBL/GenBank/DDBJ databases">
        <title>Depth-based differentiation of microbial function through sediment-hosted aquifers and enrichment of novel symbionts in the deep terrestrial subsurface.</title>
        <authorList>
            <person name="Probst A.J."/>
            <person name="Ladd B."/>
            <person name="Jarett J.K."/>
            <person name="Geller-Mcgrath D.E."/>
            <person name="Sieber C.M."/>
            <person name="Emerson J.B."/>
            <person name="Anantharaman K."/>
            <person name="Thomas B.C."/>
            <person name="Malmstrom R."/>
            <person name="Stieglmeier M."/>
            <person name="Klingl A."/>
            <person name="Woyke T."/>
            <person name="Ryan C.M."/>
            <person name="Banfield J.F."/>
        </authorList>
    </citation>
    <scope>NUCLEOTIDE SEQUENCE [LARGE SCALE GENOMIC DNA]</scope>
    <source>
        <strain evidence="6">CG10_big_fil_rev_8_21_14_0_10_31_9</strain>
    </source>
</reference>
<dbReference type="Pfam" id="PF02824">
    <property type="entry name" value="TGS"/>
    <property type="match status" value="1"/>
</dbReference>
<dbReference type="InterPro" id="IPR004811">
    <property type="entry name" value="RelA/Spo_fam"/>
</dbReference>
<comment type="function">
    <text evidence="2">In eubacteria ppGpp (guanosine 3'-diphosphate 5'-diphosphate) is a mediator of the stringent response that coordinates a variety of cellular activities in response to changes in nutritional abundance.</text>
</comment>
<dbReference type="CDD" id="cd00077">
    <property type="entry name" value="HDc"/>
    <property type="match status" value="1"/>
</dbReference>